<dbReference type="Gene3D" id="1.20.1270.340">
    <property type="match status" value="1"/>
</dbReference>
<dbReference type="EMBL" id="NBYY01000023">
    <property type="protein sequence ID" value="PCS22238.1"/>
    <property type="molecule type" value="Genomic_DNA"/>
</dbReference>
<dbReference type="Proteomes" id="UP000219020">
    <property type="component" value="Unassembled WGS sequence"/>
</dbReference>
<dbReference type="AlphaFoldDB" id="A0A2A5T295"/>
<dbReference type="InterPro" id="IPR038338">
    <property type="entry name" value="PriC_sf"/>
</dbReference>
<name>A0A2A5T295_9GAMM</name>
<protein>
    <submittedName>
        <fullName evidence="1">Primosomal replication protein N prime prime</fullName>
    </submittedName>
</protein>
<keyword evidence="2" id="KW-1185">Reference proteome</keyword>
<accession>A0A2A5T295</accession>
<evidence type="ECO:0000313" key="1">
    <source>
        <dbReference type="EMBL" id="PCS22238.1"/>
    </source>
</evidence>
<dbReference type="Pfam" id="PF07445">
    <property type="entry name" value="PriC"/>
    <property type="match status" value="1"/>
</dbReference>
<gene>
    <name evidence="1" type="ORF">BTN49_2131</name>
</gene>
<comment type="caution">
    <text evidence="1">The sequence shown here is derived from an EMBL/GenBank/DDBJ whole genome shotgun (WGS) entry which is preliminary data.</text>
</comment>
<proteinExistence type="predicted"/>
<dbReference type="InterPro" id="IPR010890">
    <property type="entry name" value="PriC"/>
</dbReference>
<reference evidence="2" key="1">
    <citation type="submission" date="2017-04" db="EMBL/GenBank/DDBJ databases">
        <title>Genome evolution of the luminous symbionts of deep sea anglerfish.</title>
        <authorList>
            <person name="Hendry T.A."/>
        </authorList>
    </citation>
    <scope>NUCLEOTIDE SEQUENCE [LARGE SCALE GENOMIC DNA]</scope>
</reference>
<sequence>MDPPLGFVLQLDLVKSLYALYLLLWPSYSQLNFAFTTKSKNLMRDGMDLTNLNEQLQALAVHAADIDYQRGETIKPLFDAHLFNCPSRFLMPCVSEARNIVTILVREQQSGRLSTIRAMYLCEKLLNQVSALQREIATLSIRKKEKRFSIKHRISTGQLNQDLVQHQDWELQLDDMVRDAETKLGQCYTLVEQQQAQKQLLTLEKRLYRCQEARQKIETKITLRENKG</sequence>
<evidence type="ECO:0000313" key="2">
    <source>
        <dbReference type="Proteomes" id="UP000219020"/>
    </source>
</evidence>
<organism evidence="1 2">
    <name type="scientific">Candidatus Enterovibrio escicola</name>
    <dbReference type="NCBI Taxonomy" id="1927127"/>
    <lineage>
        <taxon>Bacteria</taxon>
        <taxon>Pseudomonadati</taxon>
        <taxon>Pseudomonadota</taxon>
        <taxon>Gammaproteobacteria</taxon>
        <taxon>Vibrionales</taxon>
        <taxon>Vibrionaceae</taxon>
        <taxon>Enterovibrio</taxon>
    </lineage>
</organism>